<dbReference type="EMBL" id="BPLR01003690">
    <property type="protein sequence ID" value="GIX87569.1"/>
    <property type="molecule type" value="Genomic_DNA"/>
</dbReference>
<dbReference type="Proteomes" id="UP001054945">
    <property type="component" value="Unassembled WGS sequence"/>
</dbReference>
<keyword evidence="2" id="KW-1185">Reference proteome</keyword>
<name>A0AAV4NVB9_CAEEX</name>
<comment type="caution">
    <text evidence="1">The sequence shown here is derived from an EMBL/GenBank/DDBJ whole genome shotgun (WGS) entry which is preliminary data.</text>
</comment>
<dbReference type="AlphaFoldDB" id="A0AAV4NVB9"/>
<protein>
    <submittedName>
        <fullName evidence="1">Uncharacterized protein</fullName>
    </submittedName>
</protein>
<evidence type="ECO:0000313" key="2">
    <source>
        <dbReference type="Proteomes" id="UP001054945"/>
    </source>
</evidence>
<proteinExistence type="predicted"/>
<gene>
    <name evidence="1" type="ORF">CEXT_321481</name>
</gene>
<evidence type="ECO:0000313" key="1">
    <source>
        <dbReference type="EMBL" id="GIX87569.1"/>
    </source>
</evidence>
<organism evidence="1 2">
    <name type="scientific">Caerostris extrusa</name>
    <name type="common">Bark spider</name>
    <name type="synonym">Caerostris bankana</name>
    <dbReference type="NCBI Taxonomy" id="172846"/>
    <lineage>
        <taxon>Eukaryota</taxon>
        <taxon>Metazoa</taxon>
        <taxon>Ecdysozoa</taxon>
        <taxon>Arthropoda</taxon>
        <taxon>Chelicerata</taxon>
        <taxon>Arachnida</taxon>
        <taxon>Araneae</taxon>
        <taxon>Araneomorphae</taxon>
        <taxon>Entelegynae</taxon>
        <taxon>Araneoidea</taxon>
        <taxon>Araneidae</taxon>
        <taxon>Caerostris</taxon>
    </lineage>
</organism>
<sequence length="115" mass="13413">MEVKEPKAEKKLSEVQLLFPAALVSRQEEESKRKTTTFGKFEYHLEQPQQKPIGFNRVSKKKAIFLVQDGTKRKKKIVRVQLLFPAALLSRQEESKRKTTTSGKFEYHLEQFSNS</sequence>
<accession>A0AAV4NVB9</accession>
<reference evidence="1 2" key="1">
    <citation type="submission" date="2021-06" db="EMBL/GenBank/DDBJ databases">
        <title>Caerostris extrusa draft genome.</title>
        <authorList>
            <person name="Kono N."/>
            <person name="Arakawa K."/>
        </authorList>
    </citation>
    <scope>NUCLEOTIDE SEQUENCE [LARGE SCALE GENOMIC DNA]</scope>
</reference>